<sequence length="166" mass="18728">MQAQIPVTDVAMNAQSRVNQIVNYSTWTETLKKAITQANTLTTTLKYVQSVSSAVRDIAYTKELIERQGRIVKTCNTILKKPKLNNQTYRNLSSNVSQILATNNQLITLANNTLTGSFKMNDSERMLMLKQISEEQQKIMSALSNMDLILNLSTDTSNVLNKRVLR</sequence>
<name>A0A3D2SE15_9BACE</name>
<dbReference type="AlphaFoldDB" id="A0A3D2SE15"/>
<proteinExistence type="predicted"/>
<comment type="caution">
    <text evidence="1">The sequence shown here is derived from an EMBL/GenBank/DDBJ whole genome shotgun (WGS) entry which is preliminary data.</text>
</comment>
<dbReference type="EMBL" id="DPVG01000246">
    <property type="protein sequence ID" value="HCK24487.1"/>
    <property type="molecule type" value="Genomic_DNA"/>
</dbReference>
<evidence type="ECO:0000313" key="1">
    <source>
        <dbReference type="EMBL" id="HCK24487.1"/>
    </source>
</evidence>
<protein>
    <submittedName>
        <fullName evidence="1">Uncharacterized protein</fullName>
    </submittedName>
</protein>
<gene>
    <name evidence="1" type="ORF">DHW31_06885</name>
</gene>
<accession>A0A3D2SE15</accession>
<evidence type="ECO:0000313" key="2">
    <source>
        <dbReference type="Proteomes" id="UP000263098"/>
    </source>
</evidence>
<dbReference type="Proteomes" id="UP000263098">
    <property type="component" value="Unassembled WGS sequence"/>
</dbReference>
<organism evidence="1 2">
    <name type="scientific">Bacteroides graminisolvens</name>
    <dbReference type="NCBI Taxonomy" id="477666"/>
    <lineage>
        <taxon>Bacteria</taxon>
        <taxon>Pseudomonadati</taxon>
        <taxon>Bacteroidota</taxon>
        <taxon>Bacteroidia</taxon>
        <taxon>Bacteroidales</taxon>
        <taxon>Bacteroidaceae</taxon>
        <taxon>Bacteroides</taxon>
    </lineage>
</organism>
<reference evidence="1 2" key="1">
    <citation type="journal article" date="2018" name="Nat. Biotechnol.">
        <title>A standardized bacterial taxonomy based on genome phylogeny substantially revises the tree of life.</title>
        <authorList>
            <person name="Parks D.H."/>
            <person name="Chuvochina M."/>
            <person name="Waite D.W."/>
            <person name="Rinke C."/>
            <person name="Skarshewski A."/>
            <person name="Chaumeil P.A."/>
            <person name="Hugenholtz P."/>
        </authorList>
    </citation>
    <scope>NUCLEOTIDE SEQUENCE [LARGE SCALE GENOMIC DNA]</scope>
    <source>
        <strain evidence="1">UBA9667</strain>
    </source>
</reference>